<evidence type="ECO:0000313" key="3">
    <source>
        <dbReference type="Proteomes" id="UP000318582"/>
    </source>
</evidence>
<sequence>MFSAAAIRRSAGLAKAARSITPIAHGHSLVVPYAHTAITDYKNGVPEQQVRDLAPHEKKWDFWTTSDAFLEVKPKFGGISWVPNGDIWVIQRAGKLHKVCQAGTHFLIPGLDKIKAVKASYPVAMGVVSPGAVSKDGQRVDAYAVVYVKVTDPATSAFFVDAETNHVDSERAAAKVVRKIMNREIANIKVDASGQLSAADKSAIADKINAALKAKSDEFGLEAVSVEIRGVFPTDSNVPDKLRALDPPLRGEDAAGHGLSADYWSEVLSPPYFEKRTFGSTKEIRTPATVSLEWAIPSPPDYHHFNEVPRMTVPPSDHTAKGH</sequence>
<dbReference type="PANTHER" id="PTHR43327">
    <property type="entry name" value="STOMATIN-LIKE PROTEIN 2, MITOCHONDRIAL"/>
    <property type="match status" value="1"/>
</dbReference>
<dbReference type="SMART" id="SM00244">
    <property type="entry name" value="PHB"/>
    <property type="match status" value="1"/>
</dbReference>
<dbReference type="Pfam" id="PF01145">
    <property type="entry name" value="Band_7"/>
    <property type="match status" value="1"/>
</dbReference>
<dbReference type="Gene3D" id="3.30.479.30">
    <property type="entry name" value="Band 7 domain"/>
    <property type="match status" value="1"/>
</dbReference>
<gene>
    <name evidence="2" type="ORF">PhCBS80983_g01859</name>
</gene>
<accession>A0A507EB86</accession>
<evidence type="ECO:0000313" key="2">
    <source>
        <dbReference type="EMBL" id="TPX60330.1"/>
    </source>
</evidence>
<dbReference type="InterPro" id="IPR050710">
    <property type="entry name" value="Band7/mec-2_domain"/>
</dbReference>
<reference evidence="2 3" key="1">
    <citation type="journal article" date="2019" name="Sci. Rep.">
        <title>Comparative genomics of chytrid fungi reveal insights into the obligate biotrophic and pathogenic lifestyle of Synchytrium endobioticum.</title>
        <authorList>
            <person name="van de Vossenberg B.T.L.H."/>
            <person name="Warris S."/>
            <person name="Nguyen H.D.T."/>
            <person name="van Gent-Pelzer M.P.E."/>
            <person name="Joly D.L."/>
            <person name="van de Geest H.C."/>
            <person name="Bonants P.J.M."/>
            <person name="Smith D.S."/>
            <person name="Levesque C.A."/>
            <person name="van der Lee T.A.J."/>
        </authorList>
    </citation>
    <scope>NUCLEOTIDE SEQUENCE [LARGE SCALE GENOMIC DNA]</scope>
    <source>
        <strain evidence="2 3">CBS 809.83</strain>
    </source>
</reference>
<comment type="caution">
    <text evidence="2">The sequence shown here is derived from an EMBL/GenBank/DDBJ whole genome shotgun (WGS) entry which is preliminary data.</text>
</comment>
<dbReference type="InterPro" id="IPR036013">
    <property type="entry name" value="Band_7/SPFH_dom_sf"/>
</dbReference>
<dbReference type="EMBL" id="QEAQ01000016">
    <property type="protein sequence ID" value="TPX60330.1"/>
    <property type="molecule type" value="Genomic_DNA"/>
</dbReference>
<dbReference type="SUPFAM" id="SSF117892">
    <property type="entry name" value="Band 7/SPFH domain"/>
    <property type="match status" value="1"/>
</dbReference>
<dbReference type="PANTHER" id="PTHR43327:SF10">
    <property type="entry name" value="STOMATIN-LIKE PROTEIN 2, MITOCHONDRIAL"/>
    <property type="match status" value="1"/>
</dbReference>
<dbReference type="AlphaFoldDB" id="A0A507EB86"/>
<dbReference type="Proteomes" id="UP000318582">
    <property type="component" value="Unassembled WGS sequence"/>
</dbReference>
<protein>
    <recommendedName>
        <fullName evidence="1">Band 7 domain-containing protein</fullName>
    </recommendedName>
</protein>
<name>A0A507EB86_9FUNG</name>
<dbReference type="STRING" id="109895.A0A507EB86"/>
<proteinExistence type="predicted"/>
<organism evidence="2 3">
    <name type="scientific">Powellomyces hirtus</name>
    <dbReference type="NCBI Taxonomy" id="109895"/>
    <lineage>
        <taxon>Eukaryota</taxon>
        <taxon>Fungi</taxon>
        <taxon>Fungi incertae sedis</taxon>
        <taxon>Chytridiomycota</taxon>
        <taxon>Chytridiomycota incertae sedis</taxon>
        <taxon>Chytridiomycetes</taxon>
        <taxon>Spizellomycetales</taxon>
        <taxon>Powellomycetaceae</taxon>
        <taxon>Powellomyces</taxon>
    </lineage>
</organism>
<dbReference type="InterPro" id="IPR001107">
    <property type="entry name" value="Band_7"/>
</dbReference>
<evidence type="ECO:0000259" key="1">
    <source>
        <dbReference type="SMART" id="SM00244"/>
    </source>
</evidence>
<feature type="domain" description="Band 7" evidence="1">
    <location>
        <begin position="77"/>
        <end position="242"/>
    </location>
</feature>
<keyword evidence="3" id="KW-1185">Reference proteome</keyword>